<name>A0A9W6MUN6_9HYPH</name>
<dbReference type="RefSeq" id="WP_271167284.1">
    <property type="nucleotide sequence ID" value="NZ_BSFI01000003.1"/>
</dbReference>
<accession>A0A9W6MUN6</accession>
<dbReference type="GO" id="GO:0008236">
    <property type="term" value="F:serine-type peptidase activity"/>
    <property type="evidence" value="ECO:0007669"/>
    <property type="project" value="UniProtKB-KW"/>
</dbReference>
<evidence type="ECO:0000259" key="6">
    <source>
        <dbReference type="Pfam" id="PF01343"/>
    </source>
</evidence>
<evidence type="ECO:0000313" key="8">
    <source>
        <dbReference type="Proteomes" id="UP001143372"/>
    </source>
</evidence>
<dbReference type="Proteomes" id="UP001143372">
    <property type="component" value="Unassembled WGS sequence"/>
</dbReference>
<dbReference type="InterPro" id="IPR033855">
    <property type="entry name" value="Protein_C"/>
</dbReference>
<dbReference type="InterPro" id="IPR004635">
    <property type="entry name" value="Pept_S49_SppA"/>
</dbReference>
<reference evidence="7" key="2">
    <citation type="submission" date="2023-01" db="EMBL/GenBank/DDBJ databases">
        <authorList>
            <person name="Sun Q."/>
            <person name="Evtushenko L."/>
        </authorList>
    </citation>
    <scope>NUCLEOTIDE SEQUENCE</scope>
    <source>
        <strain evidence="7">VKM B-2347</strain>
    </source>
</reference>
<evidence type="ECO:0000256" key="3">
    <source>
        <dbReference type="ARBA" id="ARBA00022801"/>
    </source>
</evidence>
<evidence type="ECO:0000256" key="4">
    <source>
        <dbReference type="ARBA" id="ARBA00022825"/>
    </source>
</evidence>
<keyword evidence="4" id="KW-0720">Serine protease</keyword>
<comment type="similarity">
    <text evidence="1">Belongs to the peptidase S49 family.</text>
</comment>
<dbReference type="SUPFAM" id="SSF52096">
    <property type="entry name" value="ClpP/crotonase"/>
    <property type="match status" value="1"/>
</dbReference>
<proteinExistence type="inferred from homology"/>
<dbReference type="PANTHER" id="PTHR42987:SF4">
    <property type="entry name" value="PROTEASE SOHB-RELATED"/>
    <property type="match status" value="1"/>
</dbReference>
<dbReference type="Gene3D" id="6.20.330.10">
    <property type="match status" value="1"/>
</dbReference>
<evidence type="ECO:0000313" key="7">
    <source>
        <dbReference type="EMBL" id="GLK67016.1"/>
    </source>
</evidence>
<comment type="caution">
    <text evidence="7">The sequence shown here is derived from an EMBL/GenBank/DDBJ whole genome shotgun (WGS) entry which is preliminary data.</text>
</comment>
<keyword evidence="3" id="KW-0378">Hydrolase</keyword>
<keyword evidence="8" id="KW-1185">Reference proteome</keyword>
<dbReference type="EMBL" id="BSFI01000003">
    <property type="protein sequence ID" value="GLK67016.1"/>
    <property type="molecule type" value="Genomic_DNA"/>
</dbReference>
<dbReference type="InterPro" id="IPR002142">
    <property type="entry name" value="Peptidase_S49"/>
</dbReference>
<organism evidence="7 8">
    <name type="scientific">Hansschlegelia plantiphila</name>
    <dbReference type="NCBI Taxonomy" id="374655"/>
    <lineage>
        <taxon>Bacteria</taxon>
        <taxon>Pseudomonadati</taxon>
        <taxon>Pseudomonadota</taxon>
        <taxon>Alphaproteobacteria</taxon>
        <taxon>Hyphomicrobiales</taxon>
        <taxon>Methylopilaceae</taxon>
        <taxon>Hansschlegelia</taxon>
    </lineage>
</organism>
<dbReference type="AlphaFoldDB" id="A0A9W6MUN6"/>
<dbReference type="NCBIfam" id="TIGR00706">
    <property type="entry name" value="SppA_dom"/>
    <property type="match status" value="1"/>
</dbReference>
<dbReference type="GO" id="GO:0006508">
    <property type="term" value="P:proteolysis"/>
    <property type="evidence" value="ECO:0007669"/>
    <property type="project" value="UniProtKB-KW"/>
</dbReference>
<evidence type="ECO:0000256" key="1">
    <source>
        <dbReference type="ARBA" id="ARBA00008683"/>
    </source>
</evidence>
<feature type="domain" description="Peptidase S49" evidence="6">
    <location>
        <begin position="164"/>
        <end position="310"/>
    </location>
</feature>
<keyword evidence="2" id="KW-0645">Protease</keyword>
<dbReference type="CDD" id="cd07022">
    <property type="entry name" value="S49_Sppa_36K_type"/>
    <property type="match status" value="1"/>
</dbReference>
<feature type="region of interest" description="Disordered" evidence="5">
    <location>
        <begin position="328"/>
        <end position="348"/>
    </location>
</feature>
<evidence type="ECO:0000256" key="5">
    <source>
        <dbReference type="SAM" id="MobiDB-lite"/>
    </source>
</evidence>
<dbReference type="PANTHER" id="PTHR42987">
    <property type="entry name" value="PEPTIDASE S49"/>
    <property type="match status" value="1"/>
</dbReference>
<dbReference type="Pfam" id="PF01343">
    <property type="entry name" value="Peptidase_S49"/>
    <property type="match status" value="1"/>
</dbReference>
<dbReference type="Gene3D" id="3.90.226.10">
    <property type="entry name" value="2-enoyl-CoA Hydratase, Chain A, domain 1"/>
    <property type="match status" value="1"/>
</dbReference>
<gene>
    <name evidence="7" type="ORF">GCM10008179_06540</name>
</gene>
<protein>
    <recommendedName>
        <fullName evidence="6">Peptidase S49 domain-containing protein</fullName>
    </recommendedName>
</protein>
<sequence>MTARFPHLRAAIVRHPWAILPDRLEAIAEVIERRMEGVRLPPEEIAAIKGSRGPNGSVSLYAMNAAGMPEITAGPLVEMRGQQASPAQGSVIAVISIMGIIAQHANQVDDISGPGGTSTERLGQSFRSALADPSVKAIVFNIDSPGGNVHGVPELADEIFESRGKKPIVAQVNSTAASGAYWLACAADEIVVTPSGEVGSIGVYSMHRDLSVAADREGVKFTFISAGKYKVEGNCYEPLGDEAAAAIQRTVDGYYGDFLNGVARGRGVKASVVRESFGEGRMERAKDAVRLGMADRVGTMDDTLRRLARAKPSAAVNASADEASIVAHDDNGSPQQVEAPAQETDVSVAQDPGADAALIKAKAEADAFRRRRHAHRLRAR</sequence>
<evidence type="ECO:0000256" key="2">
    <source>
        <dbReference type="ARBA" id="ARBA00022670"/>
    </source>
</evidence>
<dbReference type="InterPro" id="IPR029045">
    <property type="entry name" value="ClpP/crotonase-like_dom_sf"/>
</dbReference>
<reference evidence="7" key="1">
    <citation type="journal article" date="2014" name="Int. J. Syst. Evol. Microbiol.">
        <title>Complete genome sequence of Corynebacterium casei LMG S-19264T (=DSM 44701T), isolated from a smear-ripened cheese.</title>
        <authorList>
            <consortium name="US DOE Joint Genome Institute (JGI-PGF)"/>
            <person name="Walter F."/>
            <person name="Albersmeier A."/>
            <person name="Kalinowski J."/>
            <person name="Ruckert C."/>
        </authorList>
    </citation>
    <scope>NUCLEOTIDE SEQUENCE</scope>
    <source>
        <strain evidence="7">VKM B-2347</strain>
    </source>
</reference>